<reference evidence="2" key="1">
    <citation type="journal article" date="2012" name="Mol. Plant Microbe Interact.">
        <title>A highly conserved effector in Fusarium oxysporum is required for full virulence on Arabidopsis.</title>
        <authorList>
            <person name="Thatcher L.F."/>
            <person name="Gardiner D.M."/>
            <person name="Kazan K."/>
            <person name="Manners J."/>
        </authorList>
    </citation>
    <scope>NUCLEOTIDE SEQUENCE [LARGE SCALE GENOMIC DNA]</scope>
    <source>
        <strain evidence="2">Fo5176</strain>
    </source>
</reference>
<gene>
    <name evidence="1" type="primary">28954974</name>
</gene>
<dbReference type="EnsemblFungi" id="FOXG_13735T0">
    <property type="protein sequence ID" value="FOXG_13735P0"/>
    <property type="gene ID" value="FOXG_13735"/>
</dbReference>
<evidence type="ECO:0000313" key="2">
    <source>
        <dbReference type="Proteomes" id="UP000002489"/>
    </source>
</evidence>
<dbReference type="VEuPathDB" id="FungiDB:FOXG_13735"/>
<dbReference type="AlphaFoldDB" id="A0A0D2YBQ7"/>
<name>A0A0D2YBQ7_FUSOF</name>
<proteinExistence type="predicted"/>
<protein>
    <submittedName>
        <fullName evidence="1">Uncharacterized protein</fullName>
    </submittedName>
</protein>
<dbReference type="Proteomes" id="UP000002489">
    <property type="component" value="Unassembled WGS sequence"/>
</dbReference>
<evidence type="ECO:0000313" key="1">
    <source>
        <dbReference type="EnsemblFungi" id="FOXG_13735P0"/>
    </source>
</evidence>
<organism evidence="1 2">
    <name type="scientific">Fusarium oxysporum (strain Fo5176)</name>
    <name type="common">Fusarium vascular wilt</name>
    <dbReference type="NCBI Taxonomy" id="660025"/>
    <lineage>
        <taxon>Eukaryota</taxon>
        <taxon>Fungi</taxon>
        <taxon>Dikarya</taxon>
        <taxon>Ascomycota</taxon>
        <taxon>Pezizomycotina</taxon>
        <taxon>Sordariomycetes</taxon>
        <taxon>Hypocreomycetidae</taxon>
        <taxon>Hypocreales</taxon>
        <taxon>Nectriaceae</taxon>
        <taxon>Fusarium</taxon>
        <taxon>Fusarium oxysporum species complex</taxon>
    </lineage>
</organism>
<accession>A0A0D2YBQ7</accession>
<sequence>MDQHGCLRSPMSSVLVTMTGDDWLYYAEVLRYLSTTRATGFEDRWPKQKQCCLAIASLQLWSYIARGLIRQQDGKMVSSNRSVLWTLVHVVTPTRHVQAWNYSGKTCRDVQLRDAKAPSAGFSGHGAGLTAISVSNGSRHRINIGPAAL</sequence>
<reference evidence="1" key="2">
    <citation type="submission" date="2025-08" db="UniProtKB">
        <authorList>
            <consortium name="EnsemblFungi"/>
        </authorList>
    </citation>
    <scope>IDENTIFICATION</scope>
    <source>
        <strain evidence="1">4287 / CBS 123668 / FGSC 9935 / NRRL 34936</strain>
    </source>
</reference>